<evidence type="ECO:0000313" key="8">
    <source>
        <dbReference type="Proteomes" id="UP000799439"/>
    </source>
</evidence>
<feature type="region of interest" description="Disordered" evidence="5">
    <location>
        <begin position="581"/>
        <end position="600"/>
    </location>
</feature>
<feature type="domain" description="PNPLA" evidence="6">
    <location>
        <begin position="24"/>
        <end position="229"/>
    </location>
</feature>
<feature type="compositionally biased region" description="Polar residues" evidence="5">
    <location>
        <begin position="740"/>
        <end position="751"/>
    </location>
</feature>
<dbReference type="GO" id="GO:0016042">
    <property type="term" value="P:lipid catabolic process"/>
    <property type="evidence" value="ECO:0007669"/>
    <property type="project" value="UniProtKB-KW"/>
</dbReference>
<evidence type="ECO:0000256" key="4">
    <source>
        <dbReference type="PROSITE-ProRule" id="PRU01161"/>
    </source>
</evidence>
<feature type="compositionally biased region" description="Polar residues" evidence="5">
    <location>
        <begin position="716"/>
        <end position="728"/>
    </location>
</feature>
<dbReference type="EMBL" id="ML996082">
    <property type="protein sequence ID" value="KAF2156372.1"/>
    <property type="molecule type" value="Genomic_DNA"/>
</dbReference>
<keyword evidence="2" id="KW-0442">Lipid degradation</keyword>
<evidence type="ECO:0000313" key="7">
    <source>
        <dbReference type="EMBL" id="KAF2156372.1"/>
    </source>
</evidence>
<evidence type="ECO:0000256" key="2">
    <source>
        <dbReference type="ARBA" id="ARBA00022963"/>
    </source>
</evidence>
<keyword evidence="3" id="KW-0443">Lipid metabolism</keyword>
<dbReference type="PROSITE" id="PS51635">
    <property type="entry name" value="PNPLA"/>
    <property type="match status" value="1"/>
</dbReference>
<feature type="compositionally biased region" description="Polar residues" evidence="5">
    <location>
        <begin position="650"/>
        <end position="700"/>
    </location>
</feature>
<dbReference type="GO" id="GO:0019369">
    <property type="term" value="P:arachidonate metabolic process"/>
    <property type="evidence" value="ECO:0007669"/>
    <property type="project" value="TreeGrafter"/>
</dbReference>
<dbReference type="PANTHER" id="PTHR24185:SF1">
    <property type="entry name" value="CALCIUM-INDEPENDENT PHOSPHOLIPASE A2-GAMMA"/>
    <property type="match status" value="1"/>
</dbReference>
<dbReference type="SUPFAM" id="SSF52151">
    <property type="entry name" value="FabD/lysophospholipase-like"/>
    <property type="match status" value="1"/>
</dbReference>
<dbReference type="InterPro" id="IPR054464">
    <property type="entry name" value="ULD_fung"/>
</dbReference>
<dbReference type="Gene3D" id="3.40.1090.10">
    <property type="entry name" value="Cytosolic phospholipase A2 catalytic domain"/>
    <property type="match status" value="1"/>
</dbReference>
<dbReference type="GO" id="GO:0016020">
    <property type="term" value="C:membrane"/>
    <property type="evidence" value="ECO:0007669"/>
    <property type="project" value="TreeGrafter"/>
</dbReference>
<evidence type="ECO:0000256" key="3">
    <source>
        <dbReference type="ARBA" id="ARBA00023098"/>
    </source>
</evidence>
<keyword evidence="8" id="KW-1185">Reference proteome</keyword>
<dbReference type="Pfam" id="PF22893">
    <property type="entry name" value="ULD_2"/>
    <property type="match status" value="1"/>
</dbReference>
<name>A0A9P4MKJ1_9PEZI</name>
<feature type="region of interest" description="Disordered" evidence="5">
    <location>
        <begin position="483"/>
        <end position="549"/>
    </location>
</feature>
<organism evidence="7 8">
    <name type="scientific">Myriangium duriaei CBS 260.36</name>
    <dbReference type="NCBI Taxonomy" id="1168546"/>
    <lineage>
        <taxon>Eukaryota</taxon>
        <taxon>Fungi</taxon>
        <taxon>Dikarya</taxon>
        <taxon>Ascomycota</taxon>
        <taxon>Pezizomycotina</taxon>
        <taxon>Dothideomycetes</taxon>
        <taxon>Dothideomycetidae</taxon>
        <taxon>Myriangiales</taxon>
        <taxon>Myriangiaceae</taxon>
        <taxon>Myriangium</taxon>
    </lineage>
</organism>
<evidence type="ECO:0000256" key="5">
    <source>
        <dbReference type="SAM" id="MobiDB-lite"/>
    </source>
</evidence>
<feature type="region of interest" description="Disordered" evidence="5">
    <location>
        <begin position="376"/>
        <end position="398"/>
    </location>
</feature>
<sequence>MPLRPLSKPTTDPSPLDVTGLCLLSLDGGGVRGLSSLYILRGIMKRLNDRRKRLGQPSVRPHEVFDLMGGTSTGGLIAMMLGRLKMDVDESIEAYLKFAKECFSGVSNRASGSSRFRMHRKVKPKLDSTRLNNAVASLIKDRGLYEHTLLNDGGMRGCRTFVCTIDNNTKHLVLLRDYNLEEEDSIPVTIQDATRATLAATTFFEPVTIGHRTFSSASLGTNNPVEAVDAEVANLWCPGKSNLLTIVKCFVSIGTGNPGTKPFSDTAFEFFNKDLVALATETESTERKFVARWAQQLHEHRYFRFNVEQGLQDVGFDEYDDNKIGFIDGATEGYLTHQAQKFRVRGCVQNLYQKRDHTMPDIFSVVTRFDAEKYEQDIDQPSQDTKDSPDDSSPSQPQLPLVLMDSVLDRWFEFPWSIAKSWPSMRALLEQAFEHFPDLIMRIRINDFELMHGRRQIILPSVWEATVQPGWEVILLMREAPRTIPPRLPSPPAPPTEPRFTKFSKNASTRDFRINSRPKQSQDRDTRLANDGGSGSDSDSTSSYEYPPGPNKYGINSMYNDYPPVASTGIWNPNNRIYGDTTNDVRGHDPSKDYRPVIPTSRWNFNTGSYEDSNHVPRNGPFNTRPPPVVPTNSRNPNVRYHGYEDNTRKNNLSGDQPIISRSNWSPNYVFHGNSSNIQRSSPHSDRQPSVVQTSSQNPNYILYNDPGNLLRGGNSHPQPSVAQTSGHEPSGNLPADASNIRTDSPSNNFQPAIPINTLDINDRAHGDDEAWFSSRSRESSASE</sequence>
<evidence type="ECO:0000259" key="6">
    <source>
        <dbReference type="PROSITE" id="PS51635"/>
    </source>
</evidence>
<dbReference type="InterPro" id="IPR016035">
    <property type="entry name" value="Acyl_Trfase/lysoPLipase"/>
</dbReference>
<feature type="compositionally biased region" description="Basic and acidic residues" evidence="5">
    <location>
        <begin position="508"/>
        <end position="528"/>
    </location>
</feature>
<gene>
    <name evidence="7" type="ORF">K461DRAFT_291293</name>
</gene>
<feature type="compositionally biased region" description="Basic and acidic residues" evidence="5">
    <location>
        <begin position="583"/>
        <end position="595"/>
    </location>
</feature>
<dbReference type="InterPro" id="IPR002641">
    <property type="entry name" value="PNPLA_dom"/>
</dbReference>
<dbReference type="GO" id="GO:0047499">
    <property type="term" value="F:calcium-independent phospholipase A2 activity"/>
    <property type="evidence" value="ECO:0007669"/>
    <property type="project" value="TreeGrafter"/>
</dbReference>
<accession>A0A9P4MKJ1</accession>
<dbReference type="GO" id="GO:0046486">
    <property type="term" value="P:glycerolipid metabolic process"/>
    <property type="evidence" value="ECO:0007669"/>
    <property type="project" value="UniProtKB-ARBA"/>
</dbReference>
<feature type="short sequence motif" description="GXSXG" evidence="4">
    <location>
        <begin position="70"/>
        <end position="74"/>
    </location>
</feature>
<dbReference type="AlphaFoldDB" id="A0A9P4MKJ1"/>
<dbReference type="CDD" id="cd07216">
    <property type="entry name" value="Pat17_PNPLA8_PNPLA9_like3"/>
    <property type="match status" value="1"/>
</dbReference>
<dbReference type="PANTHER" id="PTHR24185">
    <property type="entry name" value="CALCIUM-INDEPENDENT PHOSPHOLIPASE A2-GAMMA"/>
    <property type="match status" value="1"/>
</dbReference>
<protein>
    <submittedName>
        <fullName evidence="7">FabD/lysophospholipase-like protein</fullName>
    </submittedName>
</protein>
<keyword evidence="1" id="KW-0378">Hydrolase</keyword>
<feature type="compositionally biased region" description="Pro residues" evidence="5">
    <location>
        <begin position="483"/>
        <end position="497"/>
    </location>
</feature>
<proteinExistence type="predicted"/>
<feature type="short sequence motif" description="GXGXXG" evidence="4">
    <location>
        <begin position="28"/>
        <end position="33"/>
    </location>
</feature>
<comment type="caution">
    <text evidence="7">The sequence shown here is derived from an EMBL/GenBank/DDBJ whole genome shotgun (WGS) entry which is preliminary data.</text>
</comment>
<comment type="caution">
    <text evidence="4">Lacks conserved residue(s) required for the propagation of feature annotation.</text>
</comment>
<dbReference type="Pfam" id="PF01734">
    <property type="entry name" value="Patatin"/>
    <property type="match status" value="1"/>
</dbReference>
<evidence type="ECO:0000256" key="1">
    <source>
        <dbReference type="ARBA" id="ARBA00022801"/>
    </source>
</evidence>
<reference evidence="7" key="1">
    <citation type="journal article" date="2020" name="Stud. Mycol.">
        <title>101 Dothideomycetes genomes: a test case for predicting lifestyles and emergence of pathogens.</title>
        <authorList>
            <person name="Haridas S."/>
            <person name="Albert R."/>
            <person name="Binder M."/>
            <person name="Bloem J."/>
            <person name="Labutti K."/>
            <person name="Salamov A."/>
            <person name="Andreopoulos B."/>
            <person name="Baker S."/>
            <person name="Barry K."/>
            <person name="Bills G."/>
            <person name="Bluhm B."/>
            <person name="Cannon C."/>
            <person name="Castanera R."/>
            <person name="Culley D."/>
            <person name="Daum C."/>
            <person name="Ezra D."/>
            <person name="Gonzalez J."/>
            <person name="Henrissat B."/>
            <person name="Kuo A."/>
            <person name="Liang C."/>
            <person name="Lipzen A."/>
            <person name="Lutzoni F."/>
            <person name="Magnuson J."/>
            <person name="Mondo S."/>
            <person name="Nolan M."/>
            <person name="Ohm R."/>
            <person name="Pangilinan J."/>
            <person name="Park H.-J."/>
            <person name="Ramirez L."/>
            <person name="Alfaro M."/>
            <person name="Sun H."/>
            <person name="Tritt A."/>
            <person name="Yoshinaga Y."/>
            <person name="Zwiers L.-H."/>
            <person name="Turgeon B."/>
            <person name="Goodwin S."/>
            <person name="Spatafora J."/>
            <person name="Crous P."/>
            <person name="Grigoriev I."/>
        </authorList>
    </citation>
    <scope>NUCLEOTIDE SEQUENCE</scope>
    <source>
        <strain evidence="7">CBS 260.36</strain>
    </source>
</reference>
<feature type="region of interest" description="Disordered" evidence="5">
    <location>
        <begin position="610"/>
        <end position="762"/>
    </location>
</feature>
<dbReference type="Proteomes" id="UP000799439">
    <property type="component" value="Unassembled WGS sequence"/>
</dbReference>
<dbReference type="OrthoDB" id="1658288at2759"/>